<evidence type="ECO:0000313" key="1">
    <source>
        <dbReference type="EMBL" id="MCD2194886.1"/>
    </source>
</evidence>
<reference evidence="1 2" key="1">
    <citation type="submission" date="2021-11" db="EMBL/GenBank/DDBJ databases">
        <title>Draft genome sequence of Actinomycetospora sp. SF1 isolated from the rhizosphere soil.</title>
        <authorList>
            <person name="Duangmal K."/>
            <person name="Chantavorakit T."/>
        </authorList>
    </citation>
    <scope>NUCLEOTIDE SEQUENCE [LARGE SCALE GENOMIC DNA]</scope>
    <source>
        <strain evidence="1 2">TBRC 5722</strain>
    </source>
</reference>
<protein>
    <submittedName>
        <fullName evidence="1">AAA family ATPase</fullName>
    </submittedName>
</protein>
<accession>A0ABS8P9F6</accession>
<keyword evidence="2" id="KW-1185">Reference proteome</keyword>
<dbReference type="EMBL" id="JAJNDB010000003">
    <property type="protein sequence ID" value="MCD2194886.1"/>
    <property type="molecule type" value="Genomic_DNA"/>
</dbReference>
<evidence type="ECO:0000313" key="2">
    <source>
        <dbReference type="Proteomes" id="UP001199469"/>
    </source>
</evidence>
<proteinExistence type="predicted"/>
<dbReference type="Proteomes" id="UP001199469">
    <property type="component" value="Unassembled WGS sequence"/>
</dbReference>
<dbReference type="Pfam" id="PF13238">
    <property type="entry name" value="AAA_18"/>
    <property type="match status" value="1"/>
</dbReference>
<dbReference type="Gene3D" id="3.40.50.300">
    <property type="entry name" value="P-loop containing nucleotide triphosphate hydrolases"/>
    <property type="match status" value="1"/>
</dbReference>
<dbReference type="RefSeq" id="WP_230735430.1">
    <property type="nucleotide sequence ID" value="NZ_JAJNDB010000003.1"/>
</dbReference>
<dbReference type="InterPro" id="IPR027417">
    <property type="entry name" value="P-loop_NTPase"/>
</dbReference>
<comment type="caution">
    <text evidence="1">The sequence shown here is derived from an EMBL/GenBank/DDBJ whole genome shotgun (WGS) entry which is preliminary data.</text>
</comment>
<dbReference type="SUPFAM" id="SSF52540">
    <property type="entry name" value="P-loop containing nucleoside triphosphate hydrolases"/>
    <property type="match status" value="1"/>
</dbReference>
<name>A0ABS8P9F6_9PSEU</name>
<organism evidence="1 2">
    <name type="scientific">Actinomycetospora endophytica</name>
    <dbReference type="NCBI Taxonomy" id="2291215"/>
    <lineage>
        <taxon>Bacteria</taxon>
        <taxon>Bacillati</taxon>
        <taxon>Actinomycetota</taxon>
        <taxon>Actinomycetes</taxon>
        <taxon>Pseudonocardiales</taxon>
        <taxon>Pseudonocardiaceae</taxon>
        <taxon>Actinomycetospora</taxon>
    </lineage>
</organism>
<sequence length="174" mass="18548">MAELLVVTGPPGAGKSSLARLLSARWPLSALVEGDRVFGFLDQGWVEPWTSAAREQNTVVIEAAAAAAGRLVRGGYEVMFDGVVGPWFLDGFLAATGLSRLQYVVLLPSERTCLERVAGRSGHEFSDAEATRHMHGEFASATVAGRHVITAEDPLEGLVGVVEGRRGEGLLMYP</sequence>
<gene>
    <name evidence="1" type="ORF">LQ327_16055</name>
</gene>